<reference evidence="3" key="2">
    <citation type="journal article" name="Front. Microbiol.">
        <title>Degradative Capacity of Two Strains of Rhodonia placenta: From Phenotype to Genotype.</title>
        <authorList>
            <person name="Kolle M."/>
            <person name="Horta M.A.C."/>
            <person name="Nowrousian M."/>
            <person name="Ohm R.A."/>
            <person name="Benz J.P."/>
            <person name="Pilgard A."/>
        </authorList>
    </citation>
    <scope>NUCLEOTIDE SEQUENCE</scope>
    <source>
        <strain evidence="3">FPRL280</strain>
    </source>
</reference>
<dbReference type="EMBL" id="JADOXO010000352">
    <property type="protein sequence ID" value="KAF9806004.1"/>
    <property type="molecule type" value="Genomic_DNA"/>
</dbReference>
<comment type="caution">
    <text evidence="3">The sequence shown here is derived from an EMBL/GenBank/DDBJ whole genome shotgun (WGS) entry which is preliminary data.</text>
</comment>
<evidence type="ECO:0000256" key="1">
    <source>
        <dbReference type="SAM" id="MobiDB-lite"/>
    </source>
</evidence>
<protein>
    <submittedName>
        <fullName evidence="3">Uncharacterized protein</fullName>
    </submittedName>
</protein>
<evidence type="ECO:0000313" key="3">
    <source>
        <dbReference type="EMBL" id="KAF9806004.1"/>
    </source>
</evidence>
<accession>A0A8H7NVP1</accession>
<keyword evidence="2" id="KW-0732">Signal</keyword>
<sequence>MAAVVMVLGLVPVVQNMHIASSMFVVYTPDSGCTMSSRVSITTIIDLQACNLLSNLLVVVITWYTTRFHGPIASSNGRGSLMTILRRNGIFASRVIGNMGEMLENDTLAFEGDLDHQETHLNGTQNTESSNHRYMGEEPCPEADERGLVALAGETSNEHGAYDNVVDEEEIPVISNSTSN</sequence>
<dbReference type="AlphaFoldDB" id="A0A8H7NVP1"/>
<evidence type="ECO:0000256" key="2">
    <source>
        <dbReference type="SAM" id="SignalP"/>
    </source>
</evidence>
<reference evidence="3" key="1">
    <citation type="submission" date="2020-11" db="EMBL/GenBank/DDBJ databases">
        <authorList>
            <person name="Koelle M."/>
            <person name="Horta M.A.C."/>
            <person name="Nowrousian M."/>
            <person name="Ohm R.A."/>
            <person name="Benz P."/>
            <person name="Pilgard A."/>
        </authorList>
    </citation>
    <scope>NUCLEOTIDE SEQUENCE</scope>
    <source>
        <strain evidence="3">FPRL280</strain>
    </source>
</reference>
<evidence type="ECO:0000313" key="4">
    <source>
        <dbReference type="Proteomes" id="UP000639403"/>
    </source>
</evidence>
<gene>
    <name evidence="3" type="ORF">IEO21_08851</name>
</gene>
<dbReference type="Proteomes" id="UP000639403">
    <property type="component" value="Unassembled WGS sequence"/>
</dbReference>
<feature type="region of interest" description="Disordered" evidence="1">
    <location>
        <begin position="119"/>
        <end position="139"/>
    </location>
</feature>
<feature type="chain" id="PRO_5034443280" evidence="2">
    <location>
        <begin position="17"/>
        <end position="180"/>
    </location>
</feature>
<name>A0A8H7NVP1_9APHY</name>
<proteinExistence type="predicted"/>
<feature type="signal peptide" evidence="2">
    <location>
        <begin position="1"/>
        <end position="16"/>
    </location>
</feature>
<organism evidence="3 4">
    <name type="scientific">Rhodonia placenta</name>
    <dbReference type="NCBI Taxonomy" id="104341"/>
    <lineage>
        <taxon>Eukaryota</taxon>
        <taxon>Fungi</taxon>
        <taxon>Dikarya</taxon>
        <taxon>Basidiomycota</taxon>
        <taxon>Agaricomycotina</taxon>
        <taxon>Agaricomycetes</taxon>
        <taxon>Polyporales</taxon>
        <taxon>Adustoporiaceae</taxon>
        <taxon>Rhodonia</taxon>
    </lineage>
</organism>
<feature type="compositionally biased region" description="Polar residues" evidence="1">
    <location>
        <begin position="120"/>
        <end position="129"/>
    </location>
</feature>